<dbReference type="Pfam" id="PF02801">
    <property type="entry name" value="Ketoacyl-synt_C"/>
    <property type="match status" value="1"/>
</dbReference>
<dbReference type="PANTHER" id="PTHR48287">
    <property type="entry name" value="ARM REPEAT SUPERFAMILY PROTEIN"/>
    <property type="match status" value="1"/>
</dbReference>
<dbReference type="InterPro" id="IPR014031">
    <property type="entry name" value="Ketoacyl_synth_C"/>
</dbReference>
<dbReference type="InterPro" id="IPR012978">
    <property type="entry name" value="HEAT_RRP12"/>
</dbReference>
<dbReference type="SUPFAM" id="SSF53901">
    <property type="entry name" value="Thiolase-like"/>
    <property type="match status" value="2"/>
</dbReference>
<feature type="region of interest" description="Disordered" evidence="7">
    <location>
        <begin position="1915"/>
        <end position="1973"/>
    </location>
</feature>
<feature type="transmembrane region" description="Helical" evidence="8">
    <location>
        <begin position="293"/>
        <end position="313"/>
    </location>
</feature>
<organism evidence="10 11">
    <name type="scientific">Jimgerdemannia flammicorona</name>
    <dbReference type="NCBI Taxonomy" id="994334"/>
    <lineage>
        <taxon>Eukaryota</taxon>
        <taxon>Fungi</taxon>
        <taxon>Fungi incertae sedis</taxon>
        <taxon>Mucoromycota</taxon>
        <taxon>Mucoromycotina</taxon>
        <taxon>Endogonomycetes</taxon>
        <taxon>Endogonales</taxon>
        <taxon>Endogonaceae</taxon>
        <taxon>Jimgerdemannia</taxon>
    </lineage>
</organism>
<keyword evidence="5" id="KW-0539">Nucleus</keyword>
<dbReference type="FunFam" id="3.40.47.10:FF:000015">
    <property type="entry name" value="3-oxoacyl-[acyl-carrier-protein] synthase, mitochondrial"/>
    <property type="match status" value="1"/>
</dbReference>
<feature type="transmembrane region" description="Helical" evidence="8">
    <location>
        <begin position="263"/>
        <end position="287"/>
    </location>
</feature>
<dbReference type="InterPro" id="IPR004853">
    <property type="entry name" value="Sugar_P_trans_dom"/>
</dbReference>
<feature type="transmembrane region" description="Helical" evidence="8">
    <location>
        <begin position="378"/>
        <end position="399"/>
    </location>
</feature>
<feature type="compositionally biased region" description="Acidic residues" evidence="7">
    <location>
        <begin position="1775"/>
        <end position="1784"/>
    </location>
</feature>
<evidence type="ECO:0000256" key="8">
    <source>
        <dbReference type="SAM" id="Phobius"/>
    </source>
</evidence>
<dbReference type="CDD" id="cd00834">
    <property type="entry name" value="KAS_I_II"/>
    <property type="match status" value="1"/>
</dbReference>
<evidence type="ECO:0000256" key="5">
    <source>
        <dbReference type="ARBA" id="ARBA00023242"/>
    </source>
</evidence>
<feature type="region of interest" description="Disordered" evidence="7">
    <location>
        <begin position="1765"/>
        <end position="1840"/>
    </location>
</feature>
<evidence type="ECO:0000256" key="4">
    <source>
        <dbReference type="ARBA" id="ARBA00022679"/>
    </source>
</evidence>
<dbReference type="InterPro" id="IPR016039">
    <property type="entry name" value="Thiolase-like"/>
</dbReference>
<dbReference type="PROSITE" id="PS00606">
    <property type="entry name" value="KS3_1"/>
    <property type="match status" value="1"/>
</dbReference>
<feature type="compositionally biased region" description="Basic and acidic residues" evidence="7">
    <location>
        <begin position="1818"/>
        <end position="1840"/>
    </location>
</feature>
<accession>A0A433DJB8</accession>
<dbReference type="EMBL" id="RBNI01001101">
    <property type="protein sequence ID" value="RUP50897.1"/>
    <property type="molecule type" value="Genomic_DNA"/>
</dbReference>
<feature type="region of interest" description="Disordered" evidence="7">
    <location>
        <begin position="2002"/>
        <end position="2022"/>
    </location>
</feature>
<feature type="transmembrane region" description="Helical" evidence="8">
    <location>
        <begin position="29"/>
        <end position="49"/>
    </location>
</feature>
<keyword evidence="4 6" id="KW-0808">Transferase</keyword>
<dbReference type="EC" id="2.3.1.41" evidence="3"/>
<keyword evidence="8" id="KW-1133">Transmembrane helix</keyword>
<dbReference type="InterPro" id="IPR014030">
    <property type="entry name" value="Ketoacyl_synth_N"/>
</dbReference>
<dbReference type="InterPro" id="IPR016024">
    <property type="entry name" value="ARM-type_fold"/>
</dbReference>
<dbReference type="GO" id="GO:0006633">
    <property type="term" value="P:fatty acid biosynthetic process"/>
    <property type="evidence" value="ECO:0007669"/>
    <property type="project" value="InterPro"/>
</dbReference>
<dbReference type="PROSITE" id="PS52004">
    <property type="entry name" value="KS3_2"/>
    <property type="match status" value="1"/>
</dbReference>
<evidence type="ECO:0000256" key="6">
    <source>
        <dbReference type="RuleBase" id="RU003694"/>
    </source>
</evidence>
<dbReference type="InterPro" id="IPR052087">
    <property type="entry name" value="RRP12"/>
</dbReference>
<dbReference type="InterPro" id="IPR020841">
    <property type="entry name" value="PKS_Beta-ketoAc_synthase_dom"/>
</dbReference>
<keyword evidence="11" id="KW-1185">Reference proteome</keyword>
<dbReference type="InterPro" id="IPR057860">
    <property type="entry name" value="HEAT_RRP12_N"/>
</dbReference>
<gene>
    <name evidence="10" type="ORF">BC936DRAFT_137176</name>
</gene>
<comment type="caution">
    <text evidence="10">The sequence shown here is derived from an EMBL/GenBank/DDBJ whole genome shotgun (WGS) entry which is preliminary data.</text>
</comment>
<feature type="domain" description="Ketosynthase family 3 (KS3)" evidence="9">
    <location>
        <begin position="432"/>
        <end position="801"/>
    </location>
</feature>
<keyword evidence="8" id="KW-0812">Transmembrane</keyword>
<feature type="transmembrane region" description="Helical" evidence="8">
    <location>
        <begin position="146"/>
        <end position="167"/>
    </location>
</feature>
<evidence type="ECO:0000256" key="3">
    <source>
        <dbReference type="ARBA" id="ARBA00013191"/>
    </source>
</evidence>
<dbReference type="GO" id="GO:0004315">
    <property type="term" value="F:3-oxoacyl-[acyl-carrier-protein] synthase activity"/>
    <property type="evidence" value="ECO:0007669"/>
    <property type="project" value="UniProtKB-EC"/>
</dbReference>
<dbReference type="Proteomes" id="UP000268093">
    <property type="component" value="Unassembled WGS sequence"/>
</dbReference>
<dbReference type="InterPro" id="IPR000794">
    <property type="entry name" value="Beta-ketoacyl_synthase"/>
</dbReference>
<dbReference type="Pfam" id="PF25772">
    <property type="entry name" value="HEAT_RRP12_N"/>
    <property type="match status" value="1"/>
</dbReference>
<evidence type="ECO:0000259" key="9">
    <source>
        <dbReference type="PROSITE" id="PS52004"/>
    </source>
</evidence>
<protein>
    <recommendedName>
        <fullName evidence="3">beta-ketoacyl-[acyl-carrier-protein] synthase I</fullName>
        <ecNumber evidence="3">2.3.1.41</ecNumber>
    </recommendedName>
</protein>
<dbReference type="Gene3D" id="3.40.47.10">
    <property type="match status" value="2"/>
</dbReference>
<dbReference type="Pfam" id="PF00109">
    <property type="entry name" value="ketoacyl-synt"/>
    <property type="match status" value="2"/>
</dbReference>
<evidence type="ECO:0000256" key="7">
    <source>
        <dbReference type="SAM" id="MobiDB-lite"/>
    </source>
</evidence>
<reference evidence="10 11" key="1">
    <citation type="journal article" date="2018" name="New Phytol.">
        <title>Phylogenomics of Endogonaceae and evolution of mycorrhizas within Mucoromycota.</title>
        <authorList>
            <person name="Chang Y."/>
            <person name="Desiro A."/>
            <person name="Na H."/>
            <person name="Sandor L."/>
            <person name="Lipzen A."/>
            <person name="Clum A."/>
            <person name="Barry K."/>
            <person name="Grigoriev I.V."/>
            <person name="Martin F.M."/>
            <person name="Stajich J.E."/>
            <person name="Smith M.E."/>
            <person name="Bonito G."/>
            <person name="Spatafora J.W."/>
        </authorList>
    </citation>
    <scope>NUCLEOTIDE SEQUENCE [LARGE SCALE GENOMIC DNA]</scope>
    <source>
        <strain evidence="10 11">GMNB39</strain>
    </source>
</reference>
<comment type="similarity">
    <text evidence="2 6">Belongs to the thiolase-like superfamily. Beta-ketoacyl-ACP synthases family.</text>
</comment>
<proteinExistence type="inferred from homology"/>
<keyword evidence="8" id="KW-0472">Membrane</keyword>
<dbReference type="InterPro" id="IPR037185">
    <property type="entry name" value="EmrE-like"/>
</dbReference>
<evidence type="ECO:0000313" key="11">
    <source>
        <dbReference type="Proteomes" id="UP000268093"/>
    </source>
</evidence>
<feature type="compositionally biased region" description="Acidic residues" evidence="7">
    <location>
        <begin position="1942"/>
        <end position="1951"/>
    </location>
</feature>
<feature type="transmembrane region" description="Helical" evidence="8">
    <location>
        <begin position="61"/>
        <end position="82"/>
    </location>
</feature>
<dbReference type="GO" id="GO:0005634">
    <property type="term" value="C:nucleus"/>
    <property type="evidence" value="ECO:0007669"/>
    <property type="project" value="UniProtKB-SubCell"/>
</dbReference>
<feature type="compositionally biased region" description="Basic and acidic residues" evidence="7">
    <location>
        <begin position="1"/>
        <end position="11"/>
    </location>
</feature>
<feature type="compositionally biased region" description="Acidic residues" evidence="7">
    <location>
        <begin position="1808"/>
        <end position="1817"/>
    </location>
</feature>
<feature type="transmembrane region" description="Helical" evidence="8">
    <location>
        <begin position="348"/>
        <end position="366"/>
    </location>
</feature>
<feature type="compositionally biased region" description="Basic and acidic residues" evidence="7">
    <location>
        <begin position="1952"/>
        <end position="1963"/>
    </location>
</feature>
<evidence type="ECO:0000256" key="2">
    <source>
        <dbReference type="ARBA" id="ARBA00008467"/>
    </source>
</evidence>
<dbReference type="SMART" id="SM00825">
    <property type="entry name" value="PKS_KS"/>
    <property type="match status" value="1"/>
</dbReference>
<feature type="transmembrane region" description="Helical" evidence="8">
    <location>
        <begin position="224"/>
        <end position="242"/>
    </location>
</feature>
<feature type="region of interest" description="Disordered" evidence="7">
    <location>
        <begin position="1"/>
        <end position="25"/>
    </location>
</feature>
<dbReference type="SUPFAM" id="SSF48371">
    <property type="entry name" value="ARM repeat"/>
    <property type="match status" value="1"/>
</dbReference>
<dbReference type="Pfam" id="PF03151">
    <property type="entry name" value="TPT"/>
    <property type="match status" value="1"/>
</dbReference>
<dbReference type="InterPro" id="IPR018201">
    <property type="entry name" value="Ketoacyl_synth_AS"/>
</dbReference>
<evidence type="ECO:0000256" key="1">
    <source>
        <dbReference type="ARBA" id="ARBA00004123"/>
    </source>
</evidence>
<comment type="subcellular location">
    <subcellularLocation>
        <location evidence="1">Nucleus</location>
    </subcellularLocation>
</comment>
<dbReference type="OrthoDB" id="2192888at2759"/>
<dbReference type="Pfam" id="PF08161">
    <property type="entry name" value="RRP12_HEAT"/>
    <property type="match status" value="1"/>
</dbReference>
<feature type="transmembrane region" description="Helical" evidence="8">
    <location>
        <begin position="320"/>
        <end position="342"/>
    </location>
</feature>
<evidence type="ECO:0000313" key="10">
    <source>
        <dbReference type="EMBL" id="RUP50897.1"/>
    </source>
</evidence>
<feature type="region of interest" description="Disordered" evidence="7">
    <location>
        <begin position="1861"/>
        <end position="1888"/>
    </location>
</feature>
<feature type="transmembrane region" description="Helical" evidence="8">
    <location>
        <begin position="173"/>
        <end position="192"/>
    </location>
</feature>
<dbReference type="SUPFAM" id="SSF103481">
    <property type="entry name" value="Multidrug resistance efflux transporter EmrE"/>
    <property type="match status" value="1"/>
</dbReference>
<sequence>MANLEKDEDAKAFLPPPVNSRQAPKSHPIHVIGAVVLFYFVISLSVVFLNKFILSTSEYKFPYPLFVTWFQLVVALIVLLVWSHLGKTYVEKCFVRCSHGIASRWRCAKWRGREWAMTKHGERLGGNKSFALIPPYEFNLEIARKVAPLTFMYVMMLALNNLCLQYVEVTFYQVARSLSIVFNIIFTFTILGQSTSAPAIMACVIVFLGFAIGSYGEINFSWEGVLYGVGSSAFVALYGIYVKKTLSVVENNQWRLLHYNTTLSILFLAPLVFFSGELSDIAAYVYFLDEFPFWFLMTITGVSGFAVNIAMFLQIKYTSALTNTISGTAKACVQTVLAAMIFQNPISVMNATGILLALFGSGYYSWIRYKEMICALEIGVFVTFTSLPSACETVLVMILTRGQIGSQLFHIYRLDDEQSHYSSSTMAYLLPRRRVVVTGLGLVTPLATGVKNTWDRLLGSQSGIISLTDTPGYESFADLPVTIAGVDDRVMTKFTQYFMAAAKQALADAEWITPSDEEKLRTGVCVGSGLGGLEDLGPNHAVSTACTTGAHSIGDAMRFIQYGDADVMIAGGSEACVHPLAVAGFCKAKSLATGYNSNPTEASRPFDRDRSGFVVSEGAGVVVLEELEHARRRGARVYAEMRGYGLSSDAHHITAPPDDGNGAARAMARALEVAGLGPAEVDYVNAHATSTSLGDAAENRAIKSIFAGHTDHLAVSSTKGAIGHLLGAAGAVEAVFTILSIYHNVLPPTLNLHNPGDPAEDFMLNYVPRQAQDRTGNGGVRAALTNSFGFGGTNASLCFAKALKEQNAPKTPTAYFAALMTTLEAQKNAQGRSEIRTAILYLLDIVFPRLPQSVLRSKFPEVLVILATSLEKDKAEAPTIRSVIGCLETLLVAQDTATWIQATTKKAFQTLLVLSIDPRPKVRKRAQDASRKILTHLPPPTVQHPAAPMTADFCLRVLKECTKTDQQSALHVLALVKMIVAVWPSSRLHTYVINHARFTFAHSSQFRHQHYAPLCEIMLQLPKFNKPFLTMSSFEVFESLFGNMVLVLAICELKPSVNDEQLMPPWLEIVGKGYPAFAKINPTGCAAALLTLFHLIFPDMQTHTRTIYLPVARCLGKLTLHCITDDMISVALATVNSGTKTRTPLQEIIAVVENGLGIRYQAAWNEVLVVLQALFKVRRRLHRASSPLLNDALELMGELRLAPEDTYIERLEAALGSAVAHIGPEKFLQVLPLNLENPGTSNAIGRAFLLPLLKDHITNTEMGYFVRELIPLGDRLAQKSQEFTDKGRAIEAKVYETMAQQIWSLVPGFCDLPLDLPHAFTKTIAERFSNVLYSQPDLRPVISQGLQALVEKNQALARSDADDVDLKKAYGLSKADAVRNVQIMSAFAVNYLAVYFNVFSQTLPMYRGYILDVIKCYLGITNAKDTNATFKKVLTHLSQSLVNSTPAINDPTIPPPMSYTMMDLAITMVPFLSTDSTQHLYALVTSSLLSREDEPTLQKKTYKVLNRMAECETGRAVLLHNINDLQTRLLDAMGATAPSSKKDRLQTLLNTVELLPSTDLHLIPSVLSEAVVCTKEVNEKARILAYDLLVSMGKKMREGGTVVNSKVDGMEEDMPDVKATIAEYFMMVTAGLAGSTPHMISATITSLSRLLFEFKDSLNPSLVSDLLQTMHMFVESSNREIVKSALGFVKVATVSLEPHLLQPHLPQIVLGILTWSHEHKSHFKAKVRHIFERLIRKFGYEKIETLVPEDDKKLLVNIKKRRERAKRKKAANAEMESDGEEATEELPAVHHGKSYNNAYEDALYGSESELEDSEEEESHGLDAGKEKRQKEKNKKQISETWIKEDMEGPLDFLDRGVVGRITSSKPTPRKGRRVTGDDFTTGEDGRMVINESDSDADAAGIDEDGAAVAENHYLQAQRSEDGFTRGQGNRIKFNKRRRGEAAGDEDMMDVDEPTREPGAEKKRSNGKGGVVMLGKEYKAKRAGGDIKKKGKPDPYAYLPLTKAIKKKGQRGPTVSVTGKARK</sequence>
<name>A0A433DJB8_9FUNG</name>
<dbReference type="PANTHER" id="PTHR48287:SF1">
    <property type="entry name" value="ARM REPEAT SUPERFAMILY PROTEIN"/>
    <property type="match status" value="1"/>
</dbReference>